<reference evidence="1 2" key="1">
    <citation type="submission" date="2019-03" db="EMBL/GenBank/DDBJ databases">
        <title>Genomic Encyclopedia of Type Strains, Phase III (KMG-III): the genomes of soil and plant-associated and newly described type strains.</title>
        <authorList>
            <person name="Whitman W."/>
        </authorList>
    </citation>
    <scope>NUCLEOTIDE SEQUENCE [LARGE SCALE GENOMIC DNA]</scope>
    <source>
        <strain evidence="1 2">CGMCC 1.10957</strain>
    </source>
</reference>
<dbReference type="RefSeq" id="WP_134199645.1">
    <property type="nucleotide sequence ID" value="NZ_SOQZ01000003.1"/>
</dbReference>
<dbReference type="EMBL" id="SOQZ01000003">
    <property type="protein sequence ID" value="TDY11795.1"/>
    <property type="molecule type" value="Genomic_DNA"/>
</dbReference>
<evidence type="ECO:0000313" key="1">
    <source>
        <dbReference type="EMBL" id="TDY11795.1"/>
    </source>
</evidence>
<proteinExistence type="predicted"/>
<gene>
    <name evidence="1" type="ORF">A8975_1634</name>
</gene>
<accession>A0ABY2G753</accession>
<comment type="caution">
    <text evidence="1">The sequence shown here is derived from an EMBL/GenBank/DDBJ whole genome shotgun (WGS) entry which is preliminary data.</text>
</comment>
<evidence type="ECO:0000313" key="2">
    <source>
        <dbReference type="Proteomes" id="UP000294930"/>
    </source>
</evidence>
<protein>
    <recommendedName>
        <fullName evidence="3">DUF4469 domain-containing protein</fullName>
    </recommendedName>
</protein>
<dbReference type="Proteomes" id="UP000294930">
    <property type="component" value="Unassembled WGS sequence"/>
</dbReference>
<evidence type="ECO:0008006" key="3">
    <source>
        <dbReference type="Google" id="ProtNLM"/>
    </source>
</evidence>
<organism evidence="1 2">
    <name type="scientific">Meridianimaribacter flavus</name>
    <dbReference type="NCBI Taxonomy" id="571115"/>
    <lineage>
        <taxon>Bacteria</taxon>
        <taxon>Pseudomonadati</taxon>
        <taxon>Bacteroidota</taxon>
        <taxon>Flavobacteriia</taxon>
        <taxon>Flavobacteriales</taxon>
        <taxon>Flavobacteriaceae</taxon>
        <taxon>Meridianimaribacter</taxon>
    </lineage>
</organism>
<keyword evidence="2" id="KW-1185">Reference proteome</keyword>
<sequence>MAKLKSIIKIEGTLDGLTFYKGKEGYLVKTKGGVSSKRIKNDPAFVRTRENGAEFGHCTKSGKLLRRAIADFMVDAKDNRVTSRLTQVMSRIKNLDATSPRGERKVGIGLVTPEGKLAIKGFEFNDRALLSNILKADYTLDTTTGEVQCADFVPVNDLNPPEGATHVSVASGVLNINFNTDEKDLQISPVVNLPIDTTTTVLTLTPPSMPVGTGVDFYLLKIAFFQEVNGVQYPLNNGAFNALQIVEVL</sequence>
<name>A0ABY2G753_9FLAO</name>